<dbReference type="GO" id="GO:0048487">
    <property type="term" value="F:beta-tubulin binding"/>
    <property type="evidence" value="ECO:0007669"/>
    <property type="project" value="InterPro"/>
</dbReference>
<reference evidence="2" key="1">
    <citation type="submission" date="2022-03" db="EMBL/GenBank/DDBJ databases">
        <authorList>
            <person name="Legras J.-L."/>
            <person name="Devillers H."/>
            <person name="Grondin C."/>
        </authorList>
    </citation>
    <scope>NUCLEOTIDE SEQUENCE</scope>
    <source>
        <strain evidence="2">CLIB 1423</strain>
    </source>
</reference>
<organism evidence="2 3">
    <name type="scientific">[Candida] railenensis</name>
    <dbReference type="NCBI Taxonomy" id="45579"/>
    <lineage>
        <taxon>Eukaryota</taxon>
        <taxon>Fungi</taxon>
        <taxon>Dikarya</taxon>
        <taxon>Ascomycota</taxon>
        <taxon>Saccharomycotina</taxon>
        <taxon>Pichiomycetes</taxon>
        <taxon>Debaryomycetaceae</taxon>
        <taxon>Kurtzmaniella</taxon>
    </lineage>
</organism>
<gene>
    <name evidence="2" type="ORF">CLIB1423_10S02806</name>
</gene>
<feature type="domain" description="Tubulin-folding cofactor D ARM repeats" evidence="1">
    <location>
        <begin position="389"/>
        <end position="503"/>
    </location>
</feature>
<dbReference type="GO" id="GO:0007021">
    <property type="term" value="P:tubulin complex assembly"/>
    <property type="evidence" value="ECO:0007669"/>
    <property type="project" value="InterPro"/>
</dbReference>
<dbReference type="AlphaFoldDB" id="A0A9P0QS17"/>
<keyword evidence="3" id="KW-1185">Reference proteome</keyword>
<dbReference type="EMBL" id="CAKXYY010000010">
    <property type="protein sequence ID" value="CAH2353342.1"/>
    <property type="molecule type" value="Genomic_DNA"/>
</dbReference>
<name>A0A9P0QS17_9ASCO</name>
<dbReference type="PANTHER" id="PTHR12658">
    <property type="entry name" value="BETA-TUBULIN COFACTOR D"/>
    <property type="match status" value="1"/>
</dbReference>
<dbReference type="GO" id="GO:0005096">
    <property type="term" value="F:GTPase activator activity"/>
    <property type="evidence" value="ECO:0007669"/>
    <property type="project" value="InterPro"/>
</dbReference>
<dbReference type="OrthoDB" id="10253476at2759"/>
<dbReference type="InterPro" id="IPR016024">
    <property type="entry name" value="ARM-type_fold"/>
</dbReference>
<dbReference type="InterPro" id="IPR058033">
    <property type="entry name" value="ARM_TBCD_2nd"/>
</dbReference>
<dbReference type="GO" id="GO:0000226">
    <property type="term" value="P:microtubule cytoskeleton organization"/>
    <property type="evidence" value="ECO:0007669"/>
    <property type="project" value="TreeGrafter"/>
</dbReference>
<proteinExistence type="predicted"/>
<evidence type="ECO:0000313" key="2">
    <source>
        <dbReference type="EMBL" id="CAH2353342.1"/>
    </source>
</evidence>
<dbReference type="SUPFAM" id="SSF48371">
    <property type="entry name" value="ARM repeat"/>
    <property type="match status" value="1"/>
</dbReference>
<dbReference type="Proteomes" id="UP000837801">
    <property type="component" value="Unassembled WGS sequence"/>
</dbReference>
<evidence type="ECO:0000259" key="1">
    <source>
        <dbReference type="Pfam" id="PF25767"/>
    </source>
</evidence>
<accession>A0A9P0QS17</accession>
<dbReference type="Pfam" id="PF23579">
    <property type="entry name" value="ARM_TBCD"/>
    <property type="match status" value="1"/>
</dbReference>
<dbReference type="GO" id="GO:0007023">
    <property type="term" value="P:post-chaperonin tubulin folding pathway"/>
    <property type="evidence" value="ECO:0007669"/>
    <property type="project" value="InterPro"/>
</dbReference>
<dbReference type="Pfam" id="PF25767">
    <property type="entry name" value="ARM_TBCD_2nd"/>
    <property type="match status" value="1"/>
</dbReference>
<protein>
    <recommendedName>
        <fullName evidence="1">Tubulin-folding cofactor D ARM repeats domain-containing protein</fullName>
    </recommendedName>
</protein>
<dbReference type="InterPro" id="IPR033162">
    <property type="entry name" value="TBCD"/>
</dbReference>
<dbReference type="PANTHER" id="PTHR12658:SF0">
    <property type="entry name" value="TUBULIN-SPECIFIC CHAPERONE D"/>
    <property type="match status" value="1"/>
</dbReference>
<sequence length="1090" mass="124614">MDQFLEESLLKKNSFLHSQINERIELLVSDVGEELVSAQKVHLVRLNRIQAEVVRIQLLIQEFEPNPKLLDKYLSVYITKLSNLYLEIKNQASSKTDFRIEDIIYSLSKIRGFKNITNYFSSEVYLFPKLLKLKESFELHDNEQFLILLWLSNLVLVPFELDKIQNGLSERLYDVALRSLGSNSNGSKIQVVSSILLSRLVTRADQGNLLDGYFYKTIKITWKSDSSGSDKLGHLITLNKIMKRSSTFDKYFEIVEDILAADYDILAVKDNKANFTNMNILYIIKLSDRLCSKYYLENMKYEMVANTINSLFRRVLLAPVLQNKFDVNLRYAFARALSNICYSLDKYAMNYQDQLVHFVLEEFDIPNLQMAKMLFQHDLFISPDYISISKYHTLLLTMGHLSLRKCLPTRFIPTLLSIVHKTLFFSQRRLTVTVGTAIRDSSCFILWAICRSVQLETFAQILAKSTIDTILLDIINVCIFDQDLVIRRCGIAVLQEYIGRFGNSIFDLEEIEDKGKFIINFIQLFDNHSIGSSSSSYSIVPRLVEMGFHPCLFIPTLISNICDAHNTFENKKLNAFTLVGLMSTSAGSVDESLPIGLQQINPEKSSLHSVTAELTSSVLYDETGPLYALSKLIQLQGENDLSFVSELKNYLESIHFDSSEKGEEFLSFMTSLRRLQSFPISEILELKINEVVKSSHSIGVTKQCQEYFSLAPQGFHGIDNVIALIKKNNLNSANSVGYFRYIPPAMVNELIEIVKDTNLIQVETRAAVQSSLSYYYKSQNNRDLVDLDSVLQSLDDYTTTTQGDVGSKLRSSTILLLVENSDLYEAQFIEDEVIPRIIRISCEPLTKLRLQSRHLLNKLQDSNEISEKLDVEEYYIFILKNYHTTIRKDYKVSFWSGYVFSTGGASNRSTINASVNALMKYFQDYPSEEAEILTILLNLLVPPAQGWKLASPRLTKRYSATLNLISILLESNSIQSREIDFLEKIFVRSYNLHINTGNMDRILQVISIFQNLGIQGTPVSSKATKRLSWLACRHPVPLVRLTAGESLYEIATDKQDFSLCHELEGIQWEEEPSKTNLKLEEIYKRFGLAS</sequence>
<evidence type="ECO:0000313" key="3">
    <source>
        <dbReference type="Proteomes" id="UP000837801"/>
    </source>
</evidence>
<comment type="caution">
    <text evidence="2">The sequence shown here is derived from an EMBL/GenBank/DDBJ whole genome shotgun (WGS) entry which is preliminary data.</text>
</comment>